<protein>
    <submittedName>
        <fullName evidence="1">Uncharacterized protein</fullName>
    </submittedName>
</protein>
<organism evidence="1">
    <name type="scientific">Anguilla anguilla</name>
    <name type="common">European freshwater eel</name>
    <name type="synonym">Muraena anguilla</name>
    <dbReference type="NCBI Taxonomy" id="7936"/>
    <lineage>
        <taxon>Eukaryota</taxon>
        <taxon>Metazoa</taxon>
        <taxon>Chordata</taxon>
        <taxon>Craniata</taxon>
        <taxon>Vertebrata</taxon>
        <taxon>Euteleostomi</taxon>
        <taxon>Actinopterygii</taxon>
        <taxon>Neopterygii</taxon>
        <taxon>Teleostei</taxon>
        <taxon>Anguilliformes</taxon>
        <taxon>Anguillidae</taxon>
        <taxon>Anguilla</taxon>
    </lineage>
</organism>
<reference evidence="1" key="1">
    <citation type="submission" date="2014-11" db="EMBL/GenBank/DDBJ databases">
        <authorList>
            <person name="Amaro Gonzalez C."/>
        </authorList>
    </citation>
    <scope>NUCLEOTIDE SEQUENCE</scope>
</reference>
<evidence type="ECO:0000313" key="1">
    <source>
        <dbReference type="EMBL" id="JAH27754.1"/>
    </source>
</evidence>
<name>A0A0E9RFA9_ANGAN</name>
<dbReference type="AlphaFoldDB" id="A0A0E9RFA9"/>
<accession>A0A0E9RFA9</accession>
<sequence length="54" mass="6363">MFLTYWKNYNFFDPGDTGRAALFLHKFGLFYTPGKKAKLFQDVLDKGNLELQRT</sequence>
<proteinExistence type="predicted"/>
<reference evidence="1" key="2">
    <citation type="journal article" date="2015" name="Fish Shellfish Immunol.">
        <title>Early steps in the European eel (Anguilla anguilla)-Vibrio vulnificus interaction in the gills: Role of the RtxA13 toxin.</title>
        <authorList>
            <person name="Callol A."/>
            <person name="Pajuelo D."/>
            <person name="Ebbesson L."/>
            <person name="Teles M."/>
            <person name="MacKenzie S."/>
            <person name="Amaro C."/>
        </authorList>
    </citation>
    <scope>NUCLEOTIDE SEQUENCE</scope>
</reference>
<dbReference type="EMBL" id="GBXM01080823">
    <property type="protein sequence ID" value="JAH27754.1"/>
    <property type="molecule type" value="Transcribed_RNA"/>
</dbReference>